<feature type="region of interest" description="Disordered" evidence="4">
    <location>
        <begin position="706"/>
        <end position="725"/>
    </location>
</feature>
<dbReference type="InterPro" id="IPR011006">
    <property type="entry name" value="CheY-like_superfamily"/>
</dbReference>
<dbReference type="InterPro" id="IPR003594">
    <property type="entry name" value="HATPase_dom"/>
</dbReference>
<dbReference type="SUPFAM" id="SSF55785">
    <property type="entry name" value="PYP-like sensor domain (PAS domain)"/>
    <property type="match status" value="1"/>
</dbReference>
<keyword evidence="2" id="KW-0902">Two-component regulatory system</keyword>
<dbReference type="RefSeq" id="XP_003650022.1">
    <property type="nucleotide sequence ID" value="XM_003649974.1"/>
</dbReference>
<proteinExistence type="predicted"/>
<name>G2QUD4_THETT</name>
<dbReference type="eggNOG" id="KOG0519">
    <property type="taxonomic scope" value="Eukaryota"/>
</dbReference>
<dbReference type="Pfam" id="PF02518">
    <property type="entry name" value="HATPase_c"/>
    <property type="match status" value="1"/>
</dbReference>
<protein>
    <recommendedName>
        <fullName evidence="11">Histidine kinase</fullName>
    </recommendedName>
</protein>
<dbReference type="SUPFAM" id="SSF47384">
    <property type="entry name" value="Homodimeric domain of signal transducing histidine kinase"/>
    <property type="match status" value="1"/>
</dbReference>
<dbReference type="Gene3D" id="3.30.450.20">
    <property type="entry name" value="PAS domain"/>
    <property type="match status" value="1"/>
</dbReference>
<dbReference type="InterPro" id="IPR035965">
    <property type="entry name" value="PAS-like_dom_sf"/>
</dbReference>
<dbReference type="Pfam" id="PF00072">
    <property type="entry name" value="Response_reg"/>
    <property type="match status" value="1"/>
</dbReference>
<dbReference type="PROSITE" id="PS50109">
    <property type="entry name" value="HIS_KIN"/>
    <property type="match status" value="1"/>
</dbReference>
<dbReference type="Gene3D" id="3.30.565.10">
    <property type="entry name" value="Histidine kinase-like ATPase, C-terminal domain"/>
    <property type="match status" value="1"/>
</dbReference>
<feature type="domain" description="PAC" evidence="8">
    <location>
        <begin position="231"/>
        <end position="282"/>
    </location>
</feature>
<evidence type="ECO:0000313" key="10">
    <source>
        <dbReference type="Proteomes" id="UP000008181"/>
    </source>
</evidence>
<dbReference type="SUPFAM" id="SSF55874">
    <property type="entry name" value="ATPase domain of HSP90 chaperone/DNA topoisomerase II/histidine kinase"/>
    <property type="match status" value="1"/>
</dbReference>
<evidence type="ECO:0000259" key="5">
    <source>
        <dbReference type="PROSITE" id="PS50109"/>
    </source>
</evidence>
<dbReference type="PROSITE" id="PS50110">
    <property type="entry name" value="RESPONSE_REGULATORY"/>
    <property type="match status" value="1"/>
</dbReference>
<dbReference type="HOGENOM" id="CLU_000445_114_15_1"/>
<dbReference type="CDD" id="cd00130">
    <property type="entry name" value="PAS"/>
    <property type="match status" value="1"/>
</dbReference>
<dbReference type="SMART" id="SM00387">
    <property type="entry name" value="HATPase_c"/>
    <property type="match status" value="1"/>
</dbReference>
<dbReference type="InterPro" id="IPR003661">
    <property type="entry name" value="HisK_dim/P_dom"/>
</dbReference>
<dbReference type="GeneID" id="11515375"/>
<feature type="modified residue" description="4-aspartylphosphate" evidence="3">
    <location>
        <position position="610"/>
    </location>
</feature>
<dbReference type="SUPFAM" id="SSF52172">
    <property type="entry name" value="CheY-like"/>
    <property type="match status" value="1"/>
</dbReference>
<dbReference type="CDD" id="cd17546">
    <property type="entry name" value="REC_hyHK_CKI1_RcsC-like"/>
    <property type="match status" value="1"/>
</dbReference>
<dbReference type="Proteomes" id="UP000008181">
    <property type="component" value="Chromosome 1"/>
</dbReference>
<evidence type="ECO:0000256" key="4">
    <source>
        <dbReference type="SAM" id="MobiDB-lite"/>
    </source>
</evidence>
<evidence type="ECO:0008006" key="11">
    <source>
        <dbReference type="Google" id="ProtNLM"/>
    </source>
</evidence>
<keyword evidence="1 3" id="KW-0597">Phosphoprotein</keyword>
<dbReference type="InterPro" id="IPR000014">
    <property type="entry name" value="PAS"/>
</dbReference>
<feature type="domain" description="PAS" evidence="7">
    <location>
        <begin position="172"/>
        <end position="229"/>
    </location>
</feature>
<dbReference type="EMBL" id="CP003009">
    <property type="protein sequence ID" value="AEO63686.1"/>
    <property type="molecule type" value="Genomic_DNA"/>
</dbReference>
<dbReference type="NCBIfam" id="TIGR00229">
    <property type="entry name" value="sensory_box"/>
    <property type="match status" value="1"/>
</dbReference>
<feature type="region of interest" description="Disordered" evidence="4">
    <location>
        <begin position="759"/>
        <end position="861"/>
    </location>
</feature>
<dbReference type="CDD" id="cd16922">
    <property type="entry name" value="HATPase_EvgS-ArcB-TorS-like"/>
    <property type="match status" value="1"/>
</dbReference>
<feature type="region of interest" description="Disordered" evidence="4">
    <location>
        <begin position="1"/>
        <end position="20"/>
    </location>
</feature>
<dbReference type="STRING" id="578455.G2QUD4"/>
<evidence type="ECO:0000256" key="1">
    <source>
        <dbReference type="ARBA" id="ARBA00022553"/>
    </source>
</evidence>
<dbReference type="SMART" id="SM00448">
    <property type="entry name" value="REC"/>
    <property type="match status" value="1"/>
</dbReference>
<evidence type="ECO:0000259" key="8">
    <source>
        <dbReference type="PROSITE" id="PS50113"/>
    </source>
</evidence>
<organism evidence="9 10">
    <name type="scientific">Thermothielavioides terrestris (strain ATCC 38088 / NRRL 8126)</name>
    <name type="common">Thielavia terrestris</name>
    <dbReference type="NCBI Taxonomy" id="578455"/>
    <lineage>
        <taxon>Eukaryota</taxon>
        <taxon>Fungi</taxon>
        <taxon>Dikarya</taxon>
        <taxon>Ascomycota</taxon>
        <taxon>Pezizomycotina</taxon>
        <taxon>Sordariomycetes</taxon>
        <taxon>Sordariomycetidae</taxon>
        <taxon>Sordariales</taxon>
        <taxon>Chaetomiaceae</taxon>
        <taxon>Thermothielavioides</taxon>
        <taxon>Thermothielavioides terrestris</taxon>
    </lineage>
</organism>
<evidence type="ECO:0000313" key="9">
    <source>
        <dbReference type="EMBL" id="AEO63686.1"/>
    </source>
</evidence>
<dbReference type="PANTHER" id="PTHR45339:SF1">
    <property type="entry name" value="HYBRID SIGNAL TRANSDUCTION HISTIDINE KINASE J"/>
    <property type="match status" value="1"/>
</dbReference>
<dbReference type="FunFam" id="3.30.450.20:FF:000136">
    <property type="entry name" value="Sensor histidine kinase/response regulator Fos-1"/>
    <property type="match status" value="1"/>
</dbReference>
<dbReference type="PRINTS" id="PR00344">
    <property type="entry name" value="BCTRLSENSOR"/>
</dbReference>
<dbReference type="Gene3D" id="3.40.50.2300">
    <property type="match status" value="1"/>
</dbReference>
<dbReference type="InterPro" id="IPR005467">
    <property type="entry name" value="His_kinase_dom"/>
</dbReference>
<keyword evidence="10" id="KW-1185">Reference proteome</keyword>
<gene>
    <name evidence="9" type="ORF">THITE_2109219</name>
</gene>
<evidence type="ECO:0000259" key="6">
    <source>
        <dbReference type="PROSITE" id="PS50110"/>
    </source>
</evidence>
<dbReference type="InterPro" id="IPR036097">
    <property type="entry name" value="HisK_dim/P_sf"/>
</dbReference>
<accession>G2QUD4</accession>
<dbReference type="Gene3D" id="1.10.287.130">
    <property type="match status" value="1"/>
</dbReference>
<reference evidence="9 10" key="1">
    <citation type="journal article" date="2011" name="Nat. Biotechnol.">
        <title>Comparative genomic analysis of the thermophilic biomass-degrading fungi Myceliophthora thermophila and Thielavia terrestris.</title>
        <authorList>
            <person name="Berka R.M."/>
            <person name="Grigoriev I.V."/>
            <person name="Otillar R."/>
            <person name="Salamov A."/>
            <person name="Grimwood J."/>
            <person name="Reid I."/>
            <person name="Ishmael N."/>
            <person name="John T."/>
            <person name="Darmond C."/>
            <person name="Moisan M.-C."/>
            <person name="Henrissat B."/>
            <person name="Coutinho P.M."/>
            <person name="Lombard V."/>
            <person name="Natvig D.O."/>
            <person name="Lindquist E."/>
            <person name="Schmutz J."/>
            <person name="Lucas S."/>
            <person name="Harris P."/>
            <person name="Powlowski J."/>
            <person name="Bellemare A."/>
            <person name="Taylor D."/>
            <person name="Butler G."/>
            <person name="de Vries R.P."/>
            <person name="Allijn I.E."/>
            <person name="van den Brink J."/>
            <person name="Ushinsky S."/>
            <person name="Storms R."/>
            <person name="Powell A.J."/>
            <person name="Paulsen I.T."/>
            <person name="Elbourne L.D.H."/>
            <person name="Baker S.E."/>
            <person name="Magnuson J."/>
            <person name="LaBoissiere S."/>
            <person name="Clutterbuck A.J."/>
            <person name="Martinez D."/>
            <person name="Wogulis M."/>
            <person name="de Leon A.L."/>
            <person name="Rey M.W."/>
            <person name="Tsang A."/>
        </authorList>
    </citation>
    <scope>NUCLEOTIDE SEQUENCE [LARGE SCALE GENOMIC DNA]</scope>
    <source>
        <strain evidence="10">ATCC 38088 / NRRL 8126</strain>
    </source>
</reference>
<dbReference type="FunFam" id="3.30.565.10:FF:000010">
    <property type="entry name" value="Sensor histidine kinase RcsC"/>
    <property type="match status" value="1"/>
</dbReference>
<dbReference type="InterPro" id="IPR001789">
    <property type="entry name" value="Sig_transdc_resp-reg_receiver"/>
</dbReference>
<evidence type="ECO:0000256" key="3">
    <source>
        <dbReference type="PROSITE-ProRule" id="PRU00169"/>
    </source>
</evidence>
<feature type="domain" description="Histidine kinase" evidence="5">
    <location>
        <begin position="297"/>
        <end position="518"/>
    </location>
</feature>
<feature type="domain" description="Response regulatory" evidence="6">
    <location>
        <begin position="558"/>
        <end position="675"/>
    </location>
</feature>
<dbReference type="PANTHER" id="PTHR45339">
    <property type="entry name" value="HYBRID SIGNAL TRANSDUCTION HISTIDINE KINASE J"/>
    <property type="match status" value="1"/>
</dbReference>
<dbReference type="SMART" id="SM00091">
    <property type="entry name" value="PAS"/>
    <property type="match status" value="2"/>
</dbReference>
<dbReference type="PROSITE" id="PS50113">
    <property type="entry name" value="PAC"/>
    <property type="match status" value="1"/>
</dbReference>
<dbReference type="AlphaFoldDB" id="G2QUD4"/>
<dbReference type="Pfam" id="PF13426">
    <property type="entry name" value="PAS_9"/>
    <property type="match status" value="1"/>
</dbReference>
<sequence>MQGDSSHSSRAEPPSTAGGPASLASPDIGLIFDLAPVALLILTPGRRITRASSHLLAEWRVAAHSCVGQQLLSFVEKQLQPPRPDHLAHLTSAIDDAIAARAERTSRPINARHAVSWKARVVPVFNGDELLSVALEWHQGPPVHLEDELVQPGLSAHEAFQIFVQAVKDYAIFLLDTKGIVVTWNTGAELLKGYTRDDIVGKHFSVFYGQEDLDIKKPEMELEMCLRQGRVEDEGWRYRKDGSRFWANVTITAVYQNGVHVGFGKVTRDLTERKSAESRLIAAYEESERLKSDFLANMSHEIRTPMHGMLSACTLLLDTPLSPSQRDIVTIMDESGQVLLQVINDILDYSKLTSGSFTMHSDIVGITSIVTSVVRSAQAGLPPSVHFELFLSPDLPRSVQGDPLRYRQILQNIVSNAVKFTDKGTIRVCASVKEEDETSSTILTEVTDTGIGVPEHATSNLFMPFTQFDATTTKQYKGTGLGLSIAKSLAELMGGRIGYRPNPDRQGSVFWFTARFNKIKNMEQVKSTKEDDRVGWPLPDAHVESLVEELRMVSSTKSLLVVEDNLINQKVMLGMLRSIGFRNISLASNGIEAVRMVRGRPAAYDVVLMDVNMPIMDGHEATRHIRAGGILVPIVAMTAYALKGDRERCIEHGMNDYIAKPVNKQRLIMVLAKWLLRKTNYRKNFEERISELTRYEEVTAREMLGSDQPAKADADGAVPAVSGLGPGPVPVPPIKAAARAEEPGEAAGAVLPTALPAAEGPQKLMPQDDEVQQPHEEKADAPPSTPSLSGRASSDTRESASTTDASEVSEMGTEQPLVTVLPGSKGDATADVRELPQHPSPTGEHQILLLGGRDGEPQTGT</sequence>
<dbReference type="InterPro" id="IPR004358">
    <property type="entry name" value="Sig_transdc_His_kin-like_C"/>
</dbReference>
<dbReference type="PROSITE" id="PS50112">
    <property type="entry name" value="PAS"/>
    <property type="match status" value="1"/>
</dbReference>
<dbReference type="CDD" id="cd00082">
    <property type="entry name" value="HisKA"/>
    <property type="match status" value="1"/>
</dbReference>
<feature type="compositionally biased region" description="Polar residues" evidence="4">
    <location>
        <begin position="786"/>
        <end position="806"/>
    </location>
</feature>
<dbReference type="InterPro" id="IPR036890">
    <property type="entry name" value="HATPase_C_sf"/>
</dbReference>
<dbReference type="SMART" id="SM00388">
    <property type="entry name" value="HisKA"/>
    <property type="match status" value="1"/>
</dbReference>
<evidence type="ECO:0000259" key="7">
    <source>
        <dbReference type="PROSITE" id="PS50112"/>
    </source>
</evidence>
<dbReference type="GO" id="GO:0000155">
    <property type="term" value="F:phosphorelay sensor kinase activity"/>
    <property type="evidence" value="ECO:0007669"/>
    <property type="project" value="InterPro"/>
</dbReference>
<dbReference type="OrthoDB" id="60033at2759"/>
<evidence type="ECO:0000256" key="2">
    <source>
        <dbReference type="ARBA" id="ARBA00023012"/>
    </source>
</evidence>
<dbReference type="Pfam" id="PF00512">
    <property type="entry name" value="HisKA"/>
    <property type="match status" value="1"/>
</dbReference>
<dbReference type="KEGG" id="ttt:THITE_2109219"/>
<dbReference type="InterPro" id="IPR000700">
    <property type="entry name" value="PAS-assoc_C"/>
</dbReference>